<dbReference type="SUPFAM" id="SSF53795">
    <property type="entry name" value="PEP carboxykinase-like"/>
    <property type="match status" value="1"/>
</dbReference>
<evidence type="ECO:0000313" key="3">
    <source>
        <dbReference type="Proteomes" id="UP000187344"/>
    </source>
</evidence>
<dbReference type="GO" id="GO:0005524">
    <property type="term" value="F:ATP binding"/>
    <property type="evidence" value="ECO:0007669"/>
    <property type="project" value="InterPro"/>
</dbReference>
<proteinExistence type="predicted"/>
<evidence type="ECO:0000313" key="2">
    <source>
        <dbReference type="EMBL" id="OLY44504.1"/>
    </source>
</evidence>
<keyword evidence="3" id="KW-1185">Reference proteome</keyword>
<dbReference type="InterPro" id="IPR027417">
    <property type="entry name" value="P-loop_NTPase"/>
</dbReference>
<dbReference type="CDD" id="cd01918">
    <property type="entry name" value="HprK_C"/>
    <property type="match status" value="1"/>
</dbReference>
<organism evidence="2 3">
    <name type="scientific">Bartonella apis</name>
    <dbReference type="NCBI Taxonomy" id="1686310"/>
    <lineage>
        <taxon>Bacteria</taxon>
        <taxon>Pseudomonadati</taxon>
        <taxon>Pseudomonadota</taxon>
        <taxon>Alphaproteobacteria</taxon>
        <taxon>Hyphomicrobiales</taxon>
        <taxon>Bartonellaceae</taxon>
        <taxon>Bartonella</taxon>
    </lineage>
</organism>
<dbReference type="GO" id="GO:0000155">
    <property type="term" value="F:phosphorelay sensor kinase activity"/>
    <property type="evidence" value="ECO:0007669"/>
    <property type="project" value="InterPro"/>
</dbReference>
<dbReference type="Proteomes" id="UP000187344">
    <property type="component" value="Unassembled WGS sequence"/>
</dbReference>
<dbReference type="EMBL" id="LXYT01000001">
    <property type="protein sequence ID" value="OLY44504.1"/>
    <property type="molecule type" value="Genomic_DNA"/>
</dbReference>
<dbReference type="InterPro" id="IPR011104">
    <property type="entry name" value="Hpr_kin/Pase_C"/>
</dbReference>
<dbReference type="OrthoDB" id="8326226at2"/>
<accession>A0A1R0FC48</accession>
<sequence>MSESAEYPLTLHANCFILGNKGVLLTGASASGKSALTLALVERALWCGKRGCLVSDDYTELFVKQGKLYGRVPKTLSGGIEIRGAGLYRMSFEPEVAINFVVSLSKEAKRYPEDDKITYCGIELPLYILPDLNTADSLTICQAIEALALKTPWKESNFQFKSC</sequence>
<keyword evidence="2" id="KW-0418">Kinase</keyword>
<protein>
    <submittedName>
        <fullName evidence="2">HPr Serine kinase C-terminal domain-containing protein</fullName>
    </submittedName>
</protein>
<keyword evidence="2" id="KW-0808">Transferase</keyword>
<dbReference type="Gene3D" id="3.40.50.300">
    <property type="entry name" value="P-loop containing nucleotide triphosphate hydrolases"/>
    <property type="match status" value="1"/>
</dbReference>
<dbReference type="GO" id="GO:0006109">
    <property type="term" value="P:regulation of carbohydrate metabolic process"/>
    <property type="evidence" value="ECO:0007669"/>
    <property type="project" value="InterPro"/>
</dbReference>
<dbReference type="RefSeq" id="WP_075869628.1">
    <property type="nucleotide sequence ID" value="NZ_CALYQA010000005.1"/>
</dbReference>
<dbReference type="AlphaFoldDB" id="A0A1R0FC48"/>
<name>A0A1R0FC48_9HYPH</name>
<dbReference type="Pfam" id="PF07475">
    <property type="entry name" value="Hpr_kinase_C"/>
    <property type="match status" value="1"/>
</dbReference>
<comment type="caution">
    <text evidence="2">The sequence shown here is derived from an EMBL/GenBank/DDBJ whole genome shotgun (WGS) entry which is preliminary data.</text>
</comment>
<reference evidence="2 3" key="1">
    <citation type="submission" date="2016-12" db="EMBL/GenBank/DDBJ databases">
        <title>Comparative genomics of Bartonella apis.</title>
        <authorList>
            <person name="Engel P."/>
        </authorList>
    </citation>
    <scope>NUCLEOTIDE SEQUENCE [LARGE SCALE GENOMIC DNA]</scope>
    <source>
        <strain evidence="2 3">PEB0149</strain>
    </source>
</reference>
<gene>
    <name evidence="2" type="ORF">PEB0149_019740</name>
</gene>
<feature type="domain" description="HPr kinase/phosphorylase C-terminal" evidence="1">
    <location>
        <begin position="11"/>
        <end position="110"/>
    </location>
</feature>
<evidence type="ECO:0000259" key="1">
    <source>
        <dbReference type="Pfam" id="PF07475"/>
    </source>
</evidence>